<dbReference type="OrthoDB" id="4753487at2"/>
<feature type="region of interest" description="Disordered" evidence="2">
    <location>
        <begin position="439"/>
        <end position="467"/>
    </location>
</feature>
<dbReference type="STRING" id="1841860.GCA_900157375_01091"/>
<keyword evidence="6" id="KW-1185">Reference proteome</keyword>
<organism evidence="5 6">
    <name type="scientific">Mycobacterium rhizamassiliense</name>
    <dbReference type="NCBI Taxonomy" id="1841860"/>
    <lineage>
        <taxon>Bacteria</taxon>
        <taxon>Bacillati</taxon>
        <taxon>Actinomycetota</taxon>
        <taxon>Actinomycetes</taxon>
        <taxon>Mycobacteriales</taxon>
        <taxon>Mycobacteriaceae</taxon>
        <taxon>Mycobacterium</taxon>
    </lineage>
</organism>
<evidence type="ECO:0000313" key="6">
    <source>
        <dbReference type="Proteomes" id="UP000240988"/>
    </source>
</evidence>
<dbReference type="FunFam" id="1.20.1260.20:FF:000001">
    <property type="entry name" value="PPE family protein PPE41"/>
    <property type="match status" value="1"/>
</dbReference>
<dbReference type="PANTHER" id="PTHR46766">
    <property type="entry name" value="GLUTAMINE-RICH PROTEIN 2"/>
    <property type="match status" value="1"/>
</dbReference>
<feature type="domain" description="PPE-PPW subfamily C-terminal" evidence="4">
    <location>
        <begin position="458"/>
        <end position="502"/>
    </location>
</feature>
<evidence type="ECO:0000259" key="4">
    <source>
        <dbReference type="Pfam" id="PF18878"/>
    </source>
</evidence>
<dbReference type="EMBL" id="FUFA01000002">
    <property type="protein sequence ID" value="SPM33286.1"/>
    <property type="molecule type" value="Genomic_DNA"/>
</dbReference>
<dbReference type="Pfam" id="PF18878">
    <property type="entry name" value="PPE-PPW"/>
    <property type="match status" value="1"/>
</dbReference>
<comment type="similarity">
    <text evidence="1">Belongs to the mycobacterial PPE family.</text>
</comment>
<feature type="compositionally biased region" description="Low complexity" evidence="2">
    <location>
        <begin position="319"/>
        <end position="357"/>
    </location>
</feature>
<name>A0A2U3NP49_9MYCO</name>
<dbReference type="InterPro" id="IPR038332">
    <property type="entry name" value="PPE_sf"/>
</dbReference>
<dbReference type="PANTHER" id="PTHR46766:SF1">
    <property type="entry name" value="GLUTAMINE-RICH PROTEIN 2"/>
    <property type="match status" value="1"/>
</dbReference>
<gene>
    <name evidence="5" type="ORF">MRAB57_1090</name>
</gene>
<dbReference type="Proteomes" id="UP000240988">
    <property type="component" value="Unassembled WGS sequence"/>
</dbReference>
<feature type="compositionally biased region" description="Acidic residues" evidence="2">
    <location>
        <begin position="439"/>
        <end position="449"/>
    </location>
</feature>
<sequence length="512" mass="51854">MTAPVWMALPPEVHSALLSSGPGPGALMSSAASWSSLSTTYASAAEELSEILAAVQAGAWEGPSAESYVAAHVPYLAWLVQASADSAGEAAAQETAATAYTAALAAMPTLPELATNHVVHGTLLATNFFGINTIPIAVNEADYSRMWVQAATTMTTYQAVSTAAVTAAPQTTAAPQIVKTDGPVQTGPGQTGASYGGGGNSDQGILPIVDNDAGDPWNLSWWFNRFLEPFQTLFRDIGLLGHEPLQDVLLQFEEDIAGVFADEFGHAIQALQSFVPQLVTMAVALPAGLAGTGGLVSLAALVGNQPTVPPVAPLPHTPGLPATAATSSSSLGAAGAAPASSPVPSSVPATTSTAAPAPAAPTPPPTVAPATFPYLVGPPTIGDNIGASAGAQRKAPEPDSAAVAAAAGAAAREAQRARRRRRAAMNEGQRGYRYEFVDADPAADEDPEAELVGSARPSDRGAGSLGFAGTVRRDAAEAAGLATLTGDEFGGGPKLPMVPGSWEPDDHELPDH</sequence>
<feature type="region of interest" description="Disordered" evidence="2">
    <location>
        <begin position="312"/>
        <end position="364"/>
    </location>
</feature>
<dbReference type="InterPro" id="IPR000030">
    <property type="entry name" value="PPE_dom"/>
</dbReference>
<evidence type="ECO:0000313" key="5">
    <source>
        <dbReference type="EMBL" id="SPM33286.1"/>
    </source>
</evidence>
<accession>A0A2U3NP49</accession>
<feature type="region of interest" description="Disordered" evidence="2">
    <location>
        <begin position="482"/>
        <end position="512"/>
    </location>
</feature>
<dbReference type="AlphaFoldDB" id="A0A2U3NP49"/>
<dbReference type="Gene3D" id="1.20.1260.20">
    <property type="entry name" value="PPE superfamily"/>
    <property type="match status" value="1"/>
</dbReference>
<dbReference type="InterPro" id="IPR043641">
    <property type="entry name" value="PPE-PPW_C"/>
</dbReference>
<dbReference type="RefSeq" id="WP_077086666.1">
    <property type="nucleotide sequence ID" value="NZ_LT721901.1"/>
</dbReference>
<dbReference type="Pfam" id="PF00823">
    <property type="entry name" value="PPE"/>
    <property type="match status" value="1"/>
</dbReference>
<proteinExistence type="inferred from homology"/>
<evidence type="ECO:0000259" key="3">
    <source>
        <dbReference type="Pfam" id="PF00823"/>
    </source>
</evidence>
<dbReference type="GO" id="GO:0052572">
    <property type="term" value="P:response to host immune response"/>
    <property type="evidence" value="ECO:0007669"/>
    <property type="project" value="TreeGrafter"/>
</dbReference>
<reference evidence="5 6" key="1">
    <citation type="submission" date="2017-01" db="EMBL/GenBank/DDBJ databases">
        <authorList>
            <consortium name="Urmite Genomes"/>
        </authorList>
    </citation>
    <scope>NUCLEOTIDE SEQUENCE [LARGE SCALE GENOMIC DNA]</scope>
    <source>
        <strain evidence="5 6">AB57</strain>
    </source>
</reference>
<feature type="domain" description="PPE" evidence="3">
    <location>
        <begin position="6"/>
        <end position="168"/>
    </location>
</feature>
<evidence type="ECO:0000256" key="2">
    <source>
        <dbReference type="SAM" id="MobiDB-lite"/>
    </source>
</evidence>
<dbReference type="SUPFAM" id="SSF140459">
    <property type="entry name" value="PE/PPE dimer-like"/>
    <property type="match status" value="1"/>
</dbReference>
<protein>
    <submittedName>
        <fullName evidence="5">PPE family protein</fullName>
    </submittedName>
</protein>
<evidence type="ECO:0000256" key="1">
    <source>
        <dbReference type="ARBA" id="ARBA00010652"/>
    </source>
</evidence>